<feature type="transmembrane region" description="Helical" evidence="1">
    <location>
        <begin position="30"/>
        <end position="52"/>
    </location>
</feature>
<keyword evidence="1" id="KW-1133">Transmembrane helix</keyword>
<evidence type="ECO:0000256" key="1">
    <source>
        <dbReference type="SAM" id="Phobius"/>
    </source>
</evidence>
<name>A0A2G8T7E1_9BURK</name>
<sequence length="79" mass="8636">MSHETIYNAIYMHPRGELKRELIACLRPNVSAFFAMAGGLIQAAVGSLWGCGSRFLKRLGVRSKAFCKVICRSLCTSAA</sequence>
<dbReference type="AlphaFoldDB" id="A0A2G8T7E1"/>
<gene>
    <name evidence="2" type="ORF">CR105_27230</name>
</gene>
<accession>A0A2G8T7E1</accession>
<evidence type="ECO:0000313" key="2">
    <source>
        <dbReference type="EMBL" id="PIL41899.1"/>
    </source>
</evidence>
<evidence type="ECO:0000313" key="3">
    <source>
        <dbReference type="Proteomes" id="UP000230390"/>
    </source>
</evidence>
<keyword evidence="1" id="KW-0812">Transmembrane</keyword>
<keyword evidence="3" id="KW-1185">Reference proteome</keyword>
<keyword evidence="1" id="KW-0472">Membrane</keyword>
<organism evidence="2 3">
    <name type="scientific">Massilia eurypsychrophila</name>
    <dbReference type="NCBI Taxonomy" id="1485217"/>
    <lineage>
        <taxon>Bacteria</taxon>
        <taxon>Pseudomonadati</taxon>
        <taxon>Pseudomonadota</taxon>
        <taxon>Betaproteobacteria</taxon>
        <taxon>Burkholderiales</taxon>
        <taxon>Oxalobacteraceae</taxon>
        <taxon>Telluria group</taxon>
        <taxon>Massilia</taxon>
    </lineage>
</organism>
<feature type="non-terminal residue" evidence="2">
    <location>
        <position position="79"/>
    </location>
</feature>
<comment type="caution">
    <text evidence="2">The sequence shown here is derived from an EMBL/GenBank/DDBJ whole genome shotgun (WGS) entry which is preliminary data.</text>
</comment>
<dbReference type="Proteomes" id="UP000230390">
    <property type="component" value="Unassembled WGS sequence"/>
</dbReference>
<reference evidence="2 3" key="1">
    <citation type="submission" date="2017-10" db="EMBL/GenBank/DDBJ databases">
        <title>Massilia psychrophilum sp. nov., a novel purple-pigmented bacterium isolated from Tianshan glacier, Xinjiang Municipality, China.</title>
        <authorList>
            <person name="Wang H."/>
        </authorList>
    </citation>
    <scope>NUCLEOTIDE SEQUENCE [LARGE SCALE GENOMIC DNA]</scope>
    <source>
        <strain evidence="2 3">JCM 30074</strain>
    </source>
</reference>
<protein>
    <submittedName>
        <fullName evidence="2">Uncharacterized protein</fullName>
    </submittedName>
</protein>
<proteinExistence type="predicted"/>
<dbReference type="EMBL" id="PDOC01000067">
    <property type="protein sequence ID" value="PIL41899.1"/>
    <property type="molecule type" value="Genomic_DNA"/>
</dbReference>